<protein>
    <submittedName>
        <fullName evidence="8">Protein mahjong isoform X1</fullName>
    </submittedName>
</protein>
<dbReference type="OrthoDB" id="27563at2759"/>
<dbReference type="InterPro" id="IPR015943">
    <property type="entry name" value="WD40/YVTN_repeat-like_dom_sf"/>
</dbReference>
<dbReference type="Gene3D" id="2.130.10.10">
    <property type="entry name" value="YVTN repeat-like/Quinoprotein amine dehydrogenase"/>
    <property type="match status" value="1"/>
</dbReference>
<dbReference type="PANTHER" id="PTHR13129">
    <property type="entry name" value="VPRBP PROTEIN-RELATED"/>
    <property type="match status" value="1"/>
</dbReference>
<evidence type="ECO:0000313" key="7">
    <source>
        <dbReference type="Proteomes" id="UP000504634"/>
    </source>
</evidence>
<feature type="region of interest" description="Disordered" evidence="6">
    <location>
        <begin position="1"/>
        <end position="89"/>
    </location>
</feature>
<dbReference type="InterPro" id="IPR036322">
    <property type="entry name" value="WD40_repeat_dom_sf"/>
</dbReference>
<accession>A0A6J2TJL4</accession>
<evidence type="ECO:0000256" key="4">
    <source>
        <dbReference type="ARBA" id="ARBA00022786"/>
    </source>
</evidence>
<evidence type="ECO:0000256" key="5">
    <source>
        <dbReference type="ARBA" id="ARBA00023242"/>
    </source>
</evidence>
<reference evidence="8" key="1">
    <citation type="submission" date="2025-08" db="UniProtKB">
        <authorList>
            <consortium name="RefSeq"/>
        </authorList>
    </citation>
    <scope>IDENTIFICATION</scope>
    <source>
        <strain evidence="8">11010-0011.00</strain>
        <tissue evidence="8">Whole body</tissue>
    </source>
</reference>
<feature type="compositionally biased region" description="Acidic residues" evidence="6">
    <location>
        <begin position="1611"/>
        <end position="1647"/>
    </location>
</feature>
<comment type="pathway">
    <text evidence="2">Protein modification; protein ubiquitination.</text>
</comment>
<evidence type="ECO:0000313" key="8">
    <source>
        <dbReference type="RefSeq" id="XP_030375655.1"/>
    </source>
</evidence>
<dbReference type="PROSITE" id="PS50896">
    <property type="entry name" value="LISH"/>
    <property type="match status" value="1"/>
</dbReference>
<dbReference type="UniPathway" id="UPA00143"/>
<keyword evidence="7" id="KW-1185">Reference proteome</keyword>
<keyword evidence="5" id="KW-0539">Nucleus</keyword>
<proteinExistence type="inferred from homology"/>
<comment type="similarity">
    <text evidence="3">Belongs to the VPRBP/DCAF1 family.</text>
</comment>
<dbReference type="CTD" id="37462"/>
<dbReference type="GeneID" id="115624941"/>
<sequence length="1660" mass="185227">MSDGSDSDNVPADGAMEDGEPAQPPPDGFLDIPLYGSENSDQGDPPADGDGDEGGGDGDGEGEGDAESNGGENDNEEQDTAAERRSATKREVTQIIDKWEQEQTQNGYDPVPTLKKLAEIFEREQDVYMRKDPDPLDMRHPYRTDPSCQYGLLLKLLFRKDMFMGKLVNDYLRENFFTRQNVQRSSLELNIIACRLILVIRPGLEASAVFQTDDGVIARLYGWAEDSIEPLQSYATGLLASAMEVTDIAITCRDQNMRLVPKMIKRLHMLLAISKSGSTTGNIDHNTSADSSSSAMLSWMPCAASAPQSPQHNGTASTVGNSVHLENVGNNSNMSILFDNSRDAFPSSSRFYKRMYIPLHPPSADASQMLIMRFLTSLGEYQEFLAMSFEHNVIQLIFGYLENLDHRDTCLAYEVLKYLASLLCHKKFALEFIAHGGLELLLKVPQHSLATTGVSIAIYYLAYCEDAMERICNMSSNVISDLVRYALRILGRCHDSAKCHATMFFSLSFQFKVILDEFDSQDGLRKLYNVISVLKILDPSHNDNDIDLDINDDMECASRQMVRHVCLALKRYMESHFFYKYTNFLRQHYASSSSNYFNQKPMVAAKVTFDQIHEQIRTLQEHTSVRARWEPVDQLMKLGGITMLLRIIAFSYDWVNTGRSETVRSALDVLSVCCVIPRVYLALCERLQMLDKTTTSGFCSVLGAAAGEITADAEVQKSALAVLCHCVCSPIIRKDPNTLIKFGNSSRKNKTNHKYSEELVEKVWESVCSNNGIVVLLSLMQTKVPITDADCIRGMACRALAGLARSDRVRQIVSKLPLFASGQLQTLMRDPILQEKRAEHVIFQKYALELLERISGKTKPLNNPLDPSLSNMHKANVIAQTRIQYNEQQLYQLILEHLESKGLGQTAQMLQREVGLPLQTTTIRNFHHSPFDYKALPIGSSISRNRLRSRMQDVNAAINNSAMDTNLNSSLVDESSSPHCQAVATSSISHLNAQTPIKIRKTDRSSGSNSSSASLLHGFPSQRSMQKQIFSTSGLNFTEPGSSMPDDLGNSSALQNPKRITLNTIVTEYLTNQHSLCKNPVTTCPQFDLYEPHKCPDPRPSRLHSFNYNLASRHFRTQAGFPTASYDRRHVHTHFAPWRTIRSADFEDMGFTCCDIVPNSKFVIVGTHQGEAKVFNINDGVEQFSSICHTYSVNSVKANCSGELALTTTLWRSPQTILWSIRNNEFQSKLRLAEVTHCEFSQASQDRLLGTLNECAVLYDINTGSKVSTFTPTIPNLYTQNRATLCRTDELLLSDGVLWDVRSCKEIHKFDKFNQNISGVFHPNCLEIIANTEVWDLRTFHLLQTVPVLDQRKVTFSPMNVIYGATLGSDQDQDTDTTAYDTRSSFNVLDAYDYSSIATIDVKRTINDLSVSGNGSLIAVVEDHSVYDSKQETYVKIYAVGIKKSERSEEVRAADEAIDRSGAPQAQEPNSDNSRARDRIIAATAERISHNIPERGILIRVELPNDRAAGAEEIVVGDDLNNGTGNRAGPRRVPNLARPLAANNSIVGVRRRARTLRAGLGAAVFDLRQEDDEEVPESDEEGSDTGSENAFALGPNFLGFPLRSRRFVTNDGDDNDDDDNDDDSDDDDDDDDDLDDDDDEENEDEDSSITIEFEASDDGF</sequence>
<dbReference type="InterPro" id="IPR011989">
    <property type="entry name" value="ARM-like"/>
</dbReference>
<dbReference type="RefSeq" id="XP_030375655.1">
    <property type="nucleotide sequence ID" value="XM_030519795.1"/>
</dbReference>
<comment type="subcellular location">
    <subcellularLocation>
        <location evidence="1">Nucleus</location>
    </subcellularLocation>
</comment>
<dbReference type="Proteomes" id="UP000504634">
    <property type="component" value="Unplaced"/>
</dbReference>
<dbReference type="Gene3D" id="1.25.10.10">
    <property type="entry name" value="Leucine-rich Repeat Variant"/>
    <property type="match status" value="1"/>
</dbReference>
<feature type="region of interest" description="Disordered" evidence="6">
    <location>
        <begin position="1567"/>
        <end position="1660"/>
    </location>
</feature>
<gene>
    <name evidence="8" type="primary">LOC115624941</name>
</gene>
<name>A0A6J2TJL4_DROLE</name>
<feature type="compositionally biased region" description="Acidic residues" evidence="6">
    <location>
        <begin position="1569"/>
        <end position="1583"/>
    </location>
</feature>
<dbReference type="GO" id="GO:0080008">
    <property type="term" value="C:Cul4-RING E3 ubiquitin ligase complex"/>
    <property type="evidence" value="ECO:0007669"/>
    <property type="project" value="TreeGrafter"/>
</dbReference>
<dbReference type="InterPro" id="IPR006594">
    <property type="entry name" value="LisH"/>
</dbReference>
<dbReference type="InterPro" id="IPR016024">
    <property type="entry name" value="ARM-type_fold"/>
</dbReference>
<evidence type="ECO:0000256" key="2">
    <source>
        <dbReference type="ARBA" id="ARBA00004906"/>
    </source>
</evidence>
<dbReference type="GO" id="GO:0005634">
    <property type="term" value="C:nucleus"/>
    <property type="evidence" value="ECO:0007669"/>
    <property type="project" value="UniProtKB-SubCell"/>
</dbReference>
<feature type="compositionally biased region" description="Low complexity" evidence="6">
    <location>
        <begin position="1005"/>
        <end position="1014"/>
    </location>
</feature>
<dbReference type="InterPro" id="IPR033270">
    <property type="entry name" value="VPRBP/DCAF1"/>
</dbReference>
<feature type="compositionally biased region" description="Basic and acidic residues" evidence="6">
    <location>
        <begin position="1449"/>
        <end position="1459"/>
    </location>
</feature>
<dbReference type="PANTHER" id="PTHR13129:SF4">
    <property type="entry name" value="DDB1- AND CUL4-ASSOCIATED FACTOR 1"/>
    <property type="match status" value="1"/>
</dbReference>
<evidence type="ECO:0000256" key="6">
    <source>
        <dbReference type="SAM" id="MobiDB-lite"/>
    </source>
</evidence>
<evidence type="ECO:0000256" key="1">
    <source>
        <dbReference type="ARBA" id="ARBA00004123"/>
    </source>
</evidence>
<feature type="compositionally biased region" description="Acidic residues" evidence="6">
    <location>
        <begin position="47"/>
        <end position="66"/>
    </location>
</feature>
<evidence type="ECO:0000256" key="3">
    <source>
        <dbReference type="ARBA" id="ARBA00008845"/>
    </source>
</evidence>
<dbReference type="SUPFAM" id="SSF50978">
    <property type="entry name" value="WD40 repeat-like"/>
    <property type="match status" value="1"/>
</dbReference>
<organism evidence="7 8">
    <name type="scientific">Drosophila lebanonensis</name>
    <name type="common">Fruit fly</name>
    <name type="synonym">Scaptodrosophila lebanonensis</name>
    <dbReference type="NCBI Taxonomy" id="7225"/>
    <lineage>
        <taxon>Eukaryota</taxon>
        <taxon>Metazoa</taxon>
        <taxon>Ecdysozoa</taxon>
        <taxon>Arthropoda</taxon>
        <taxon>Hexapoda</taxon>
        <taxon>Insecta</taxon>
        <taxon>Pterygota</taxon>
        <taxon>Neoptera</taxon>
        <taxon>Endopterygota</taxon>
        <taxon>Diptera</taxon>
        <taxon>Brachycera</taxon>
        <taxon>Muscomorpha</taxon>
        <taxon>Ephydroidea</taxon>
        <taxon>Drosophilidae</taxon>
        <taxon>Scaptodrosophila</taxon>
    </lineage>
</organism>
<feature type="region of interest" description="Disordered" evidence="6">
    <location>
        <begin position="1449"/>
        <end position="1476"/>
    </location>
</feature>
<dbReference type="SUPFAM" id="SSF48371">
    <property type="entry name" value="ARM repeat"/>
    <property type="match status" value="1"/>
</dbReference>
<feature type="region of interest" description="Disordered" evidence="6">
    <location>
        <begin position="994"/>
        <end position="1018"/>
    </location>
</feature>
<dbReference type="SMART" id="SM00667">
    <property type="entry name" value="LisH"/>
    <property type="match status" value="1"/>
</dbReference>
<dbReference type="GO" id="GO:0016567">
    <property type="term" value="P:protein ubiquitination"/>
    <property type="evidence" value="ECO:0007669"/>
    <property type="project" value="UniProtKB-UniPathway"/>
</dbReference>
<keyword evidence="4" id="KW-0833">Ubl conjugation pathway</keyword>